<dbReference type="AlphaFoldDB" id="A0A7L5AMZ8"/>
<gene>
    <name evidence="4" type="ORF">BHD05_13495</name>
</gene>
<protein>
    <submittedName>
        <fullName evidence="4">Short-chain dehydrogenase</fullName>
    </submittedName>
</protein>
<dbReference type="PRINTS" id="PR00081">
    <property type="entry name" value="GDHRDH"/>
</dbReference>
<dbReference type="Gene3D" id="3.40.50.720">
    <property type="entry name" value="NAD(P)-binding Rossmann-like Domain"/>
    <property type="match status" value="1"/>
</dbReference>
<proteinExistence type="inferred from homology"/>
<dbReference type="CDD" id="cd05233">
    <property type="entry name" value="SDR_c"/>
    <property type="match status" value="1"/>
</dbReference>
<dbReference type="PANTHER" id="PTHR44196:SF2">
    <property type="entry name" value="SHORT-CHAIN DEHYDROGENASE-RELATED"/>
    <property type="match status" value="1"/>
</dbReference>
<dbReference type="KEGG" id="mant:BHD05_13495"/>
<keyword evidence="2" id="KW-0560">Oxidoreductase</keyword>
<evidence type="ECO:0000256" key="1">
    <source>
        <dbReference type="ARBA" id="ARBA00006484"/>
    </source>
</evidence>
<dbReference type="RefSeq" id="WP_236966552.1">
    <property type="nucleotide sequence ID" value="NZ_CP017146.1"/>
</dbReference>
<dbReference type="Pfam" id="PF00106">
    <property type="entry name" value="adh_short"/>
    <property type="match status" value="1"/>
</dbReference>
<evidence type="ECO:0000313" key="5">
    <source>
        <dbReference type="Proteomes" id="UP000464507"/>
    </source>
</evidence>
<sequence length="267" mass="28103">MGPLAEPAGASGPIALVTGATAGIGAEFARQLAASGHDLVLVARTTQRLVQVAGTLAADHGVRVDVLPADLMTADGLAAVEARVGASDSPIDVLVNNAGFGLLLPFDENTAQAETGHLDLLVAVPMRLMHAALQQMLPRSSGAIINIASVAGFTPRGSYGAAKAWLISFSRWANIHYRARGITVTAVAPGFVRTEFHERMDVRTDTIPAVLWLSPERVVRIALRDVARGKAVTVPTIRYKLIVAFSRVLPARLVAAGTLRRRPSADA</sequence>
<evidence type="ECO:0000256" key="3">
    <source>
        <dbReference type="RuleBase" id="RU000363"/>
    </source>
</evidence>
<dbReference type="Proteomes" id="UP000464507">
    <property type="component" value="Chromosome"/>
</dbReference>
<name>A0A7L5AMZ8_9MICO</name>
<reference evidence="4 5" key="1">
    <citation type="submission" date="2016-09" db="EMBL/GenBank/DDBJ databases">
        <title>Complete genome sequence of microbes from the polar regions.</title>
        <authorList>
            <person name="Liao L."/>
            <person name="Chen B."/>
        </authorList>
    </citation>
    <scope>NUCLEOTIDE SEQUENCE [LARGE SCALE GENOMIC DNA]</scope>
    <source>
        <strain evidence="4 5">ZS314</strain>
    </source>
</reference>
<evidence type="ECO:0000313" key="4">
    <source>
        <dbReference type="EMBL" id="QHO70511.1"/>
    </source>
</evidence>
<dbReference type="GO" id="GO:0016020">
    <property type="term" value="C:membrane"/>
    <property type="evidence" value="ECO:0007669"/>
    <property type="project" value="TreeGrafter"/>
</dbReference>
<evidence type="ECO:0000256" key="2">
    <source>
        <dbReference type="ARBA" id="ARBA00023002"/>
    </source>
</evidence>
<dbReference type="PRINTS" id="PR00080">
    <property type="entry name" value="SDRFAMILY"/>
</dbReference>
<dbReference type="EMBL" id="CP017146">
    <property type="protein sequence ID" value="QHO70511.1"/>
    <property type="molecule type" value="Genomic_DNA"/>
</dbReference>
<dbReference type="InterPro" id="IPR002347">
    <property type="entry name" value="SDR_fam"/>
</dbReference>
<keyword evidence="5" id="KW-1185">Reference proteome</keyword>
<dbReference type="GO" id="GO:0016491">
    <property type="term" value="F:oxidoreductase activity"/>
    <property type="evidence" value="ECO:0007669"/>
    <property type="project" value="UniProtKB-KW"/>
</dbReference>
<accession>A0A7L5AMZ8</accession>
<comment type="similarity">
    <text evidence="1 3">Belongs to the short-chain dehydrogenases/reductases (SDR) family.</text>
</comment>
<dbReference type="PIRSF" id="PIRSF000126">
    <property type="entry name" value="11-beta-HSD1"/>
    <property type="match status" value="1"/>
</dbReference>
<dbReference type="PANTHER" id="PTHR44196">
    <property type="entry name" value="DEHYDROGENASE/REDUCTASE SDR FAMILY MEMBER 7B"/>
    <property type="match status" value="1"/>
</dbReference>
<dbReference type="InterPro" id="IPR036291">
    <property type="entry name" value="NAD(P)-bd_dom_sf"/>
</dbReference>
<organism evidence="4 5">
    <name type="scientific">Marisediminicola antarctica</name>
    <dbReference type="NCBI Taxonomy" id="674079"/>
    <lineage>
        <taxon>Bacteria</taxon>
        <taxon>Bacillati</taxon>
        <taxon>Actinomycetota</taxon>
        <taxon>Actinomycetes</taxon>
        <taxon>Micrococcales</taxon>
        <taxon>Microbacteriaceae</taxon>
        <taxon>Marisediminicola</taxon>
    </lineage>
</organism>
<dbReference type="SUPFAM" id="SSF51735">
    <property type="entry name" value="NAD(P)-binding Rossmann-fold domains"/>
    <property type="match status" value="1"/>
</dbReference>